<dbReference type="PANTHER" id="PTHR12001">
    <property type="entry name" value="GERANYLGERANYL PYROPHOSPHATE SYNTHASE"/>
    <property type="match status" value="1"/>
</dbReference>
<evidence type="ECO:0000256" key="1">
    <source>
        <dbReference type="ARBA" id="ARBA00022679"/>
    </source>
</evidence>
<comment type="similarity">
    <text evidence="4">Belongs to the FPP/GGPP synthase family.</text>
</comment>
<keyword evidence="3" id="KW-0460">Magnesium</keyword>
<accession>A0AAV5QVK8</accession>
<dbReference type="CDD" id="cd00685">
    <property type="entry name" value="Trans_IPPS_HT"/>
    <property type="match status" value="1"/>
</dbReference>
<sequence>MDIDVSALKSAPKWSEDNEKIIREPFDYLKSSNGKEFRTALIDSFNQILKVPSADLQTITQIIGILHNASLLVDDVEDGSKLRRGNPVAHEIFGVAMTINTANYMYFKAFQKALELGSEAVEILNEEFLNLHRGQALDLYWRESLICPTEEEYVDMVMNKTGGLFRLSIRLMEQKSHLTSIQKSFVPLVNLLGISYQIKDDYINLSNTQYFTNKGYCEDLKEGKFSFPIIHAIRYDQSNKEVISILSKRTDDVELKNHVVTYMKTVSKSFEYCEATLQKLEANAILLMNEIVNENPDFKEDTKSIELLKVIIKKICAL</sequence>
<evidence type="ECO:0000256" key="2">
    <source>
        <dbReference type="ARBA" id="ARBA00022723"/>
    </source>
</evidence>
<dbReference type="InterPro" id="IPR000092">
    <property type="entry name" value="Polyprenyl_synt"/>
</dbReference>
<keyword evidence="2" id="KW-0479">Metal-binding</keyword>
<dbReference type="AlphaFoldDB" id="A0AAV5QVK8"/>
<protein>
    <submittedName>
        <fullName evidence="5">Farnesyltranstransferase</fullName>
    </submittedName>
</protein>
<keyword evidence="1 4" id="KW-0808">Transferase</keyword>
<evidence type="ECO:0000313" key="5">
    <source>
        <dbReference type="EMBL" id="GMM38973.1"/>
    </source>
</evidence>
<dbReference type="RefSeq" id="XP_064855968.1">
    <property type="nucleotide sequence ID" value="XM_064999896.1"/>
</dbReference>
<dbReference type="Pfam" id="PF00348">
    <property type="entry name" value="polyprenyl_synt"/>
    <property type="match status" value="1"/>
</dbReference>
<dbReference type="GO" id="GO:0004659">
    <property type="term" value="F:prenyltransferase activity"/>
    <property type="evidence" value="ECO:0007669"/>
    <property type="project" value="InterPro"/>
</dbReference>
<dbReference type="Gene3D" id="1.10.600.10">
    <property type="entry name" value="Farnesyl Diphosphate Synthase"/>
    <property type="match status" value="1"/>
</dbReference>
<comment type="caution">
    <text evidence="5">The sequence shown here is derived from an EMBL/GenBank/DDBJ whole genome shotgun (WGS) entry which is preliminary data.</text>
</comment>
<proteinExistence type="inferred from homology"/>
<dbReference type="GO" id="GO:0046872">
    <property type="term" value="F:metal ion binding"/>
    <property type="evidence" value="ECO:0007669"/>
    <property type="project" value="UniProtKB-KW"/>
</dbReference>
<gene>
    <name evidence="5" type="ORF">DASC09_063120</name>
</gene>
<evidence type="ECO:0000256" key="4">
    <source>
        <dbReference type="RuleBase" id="RU004466"/>
    </source>
</evidence>
<dbReference type="InterPro" id="IPR008949">
    <property type="entry name" value="Isoprenoid_synthase_dom_sf"/>
</dbReference>
<reference evidence="5 6" key="1">
    <citation type="journal article" date="2023" name="Elife">
        <title>Identification of key yeast species and microbe-microbe interactions impacting larval growth of Drosophila in the wild.</title>
        <authorList>
            <person name="Mure A."/>
            <person name="Sugiura Y."/>
            <person name="Maeda R."/>
            <person name="Honda K."/>
            <person name="Sakurai N."/>
            <person name="Takahashi Y."/>
            <person name="Watada M."/>
            <person name="Katoh T."/>
            <person name="Gotoh A."/>
            <person name="Gotoh Y."/>
            <person name="Taniguchi I."/>
            <person name="Nakamura K."/>
            <person name="Hayashi T."/>
            <person name="Katayama T."/>
            <person name="Uemura T."/>
            <person name="Hattori Y."/>
        </authorList>
    </citation>
    <scope>NUCLEOTIDE SEQUENCE [LARGE SCALE GENOMIC DNA]</scope>
    <source>
        <strain evidence="5 6">SC-9</strain>
    </source>
</reference>
<evidence type="ECO:0000256" key="3">
    <source>
        <dbReference type="ARBA" id="ARBA00022842"/>
    </source>
</evidence>
<dbReference type="PROSITE" id="PS00723">
    <property type="entry name" value="POLYPRENYL_SYNTHASE_1"/>
    <property type="match status" value="1"/>
</dbReference>
<dbReference type="GO" id="GO:0008299">
    <property type="term" value="P:isoprenoid biosynthetic process"/>
    <property type="evidence" value="ECO:0007669"/>
    <property type="project" value="InterPro"/>
</dbReference>
<evidence type="ECO:0000313" key="6">
    <source>
        <dbReference type="Proteomes" id="UP001360560"/>
    </source>
</evidence>
<dbReference type="Proteomes" id="UP001360560">
    <property type="component" value="Unassembled WGS sequence"/>
</dbReference>
<dbReference type="PANTHER" id="PTHR12001:SF44">
    <property type="entry name" value="GERANYLGERANYL PYROPHOSPHATE SYNTHASE"/>
    <property type="match status" value="1"/>
</dbReference>
<dbReference type="InterPro" id="IPR033749">
    <property type="entry name" value="Polyprenyl_synt_CS"/>
</dbReference>
<name>A0AAV5QVK8_9ASCO</name>
<dbReference type="GeneID" id="90076961"/>
<keyword evidence="6" id="KW-1185">Reference proteome</keyword>
<organism evidence="5 6">
    <name type="scientific">Saccharomycopsis crataegensis</name>
    <dbReference type="NCBI Taxonomy" id="43959"/>
    <lineage>
        <taxon>Eukaryota</taxon>
        <taxon>Fungi</taxon>
        <taxon>Dikarya</taxon>
        <taxon>Ascomycota</taxon>
        <taxon>Saccharomycotina</taxon>
        <taxon>Saccharomycetes</taxon>
        <taxon>Saccharomycopsidaceae</taxon>
        <taxon>Saccharomycopsis</taxon>
    </lineage>
</organism>
<dbReference type="SUPFAM" id="SSF48576">
    <property type="entry name" value="Terpenoid synthases"/>
    <property type="match status" value="1"/>
</dbReference>
<dbReference type="PROSITE" id="PS00444">
    <property type="entry name" value="POLYPRENYL_SYNTHASE_2"/>
    <property type="match status" value="1"/>
</dbReference>
<dbReference type="SFLD" id="SFLDS00005">
    <property type="entry name" value="Isoprenoid_Synthase_Type_I"/>
    <property type="match status" value="1"/>
</dbReference>
<dbReference type="EMBL" id="BTFZ01000020">
    <property type="protein sequence ID" value="GMM38973.1"/>
    <property type="molecule type" value="Genomic_DNA"/>
</dbReference>